<dbReference type="InterPro" id="IPR036322">
    <property type="entry name" value="WD40_repeat_dom_sf"/>
</dbReference>
<evidence type="ECO:0000313" key="6">
    <source>
        <dbReference type="Proteomes" id="UP000038045"/>
    </source>
</evidence>
<dbReference type="SUPFAM" id="SSF50978">
    <property type="entry name" value="WD40 repeat-like"/>
    <property type="match status" value="1"/>
</dbReference>
<evidence type="ECO:0000256" key="3">
    <source>
        <dbReference type="ARBA" id="ARBA00038343"/>
    </source>
</evidence>
<reference evidence="7" key="1">
    <citation type="submission" date="2017-02" db="UniProtKB">
        <authorList>
            <consortium name="WormBaseParasite"/>
        </authorList>
    </citation>
    <scope>IDENTIFICATION</scope>
</reference>
<evidence type="ECO:0000256" key="4">
    <source>
        <dbReference type="PROSITE-ProRule" id="PRU00221"/>
    </source>
</evidence>
<dbReference type="Pfam" id="PF00400">
    <property type="entry name" value="WD40"/>
    <property type="match status" value="3"/>
</dbReference>
<dbReference type="PROSITE" id="PS50082">
    <property type="entry name" value="WD_REPEATS_2"/>
    <property type="match status" value="2"/>
</dbReference>
<dbReference type="WBParaSite" id="PTRK_0000392300.1">
    <property type="protein sequence ID" value="PTRK_0000392300.1"/>
    <property type="gene ID" value="PTRK_0000392300"/>
</dbReference>
<dbReference type="Gene3D" id="2.130.10.10">
    <property type="entry name" value="YVTN repeat-like/Quinoprotein amine dehydrogenase"/>
    <property type="match status" value="2"/>
</dbReference>
<evidence type="ECO:0000313" key="7">
    <source>
        <dbReference type="WBParaSite" id="PTRK_0000392300.1"/>
    </source>
</evidence>
<feature type="region of interest" description="Disordered" evidence="5">
    <location>
        <begin position="523"/>
        <end position="542"/>
    </location>
</feature>
<accession>A0A0N4Z9D3</accession>
<sequence length="542" mass="60991">MNSDSSIVYLQDDESELRDEYNVEEEISIDKQSKIERNSSEHPDIPLLLSTDIHHGTSAITTIALDNQGLKFYSGDLNYTVKMFDFQKMDSHLLAERTINPCERHIINCISISNNGEYTLIANTSPIIYILDRNGSVFGETARGDQYLFDIKQTKGHTTSVNYCTWNPIKKDEFLSCSSDGSLRIWSIDDYKEISKCINKQRHVIKMKSLSGSKVIPNVCAYSLNGKFIVAGCEDGSIFIWKNGKVFVTPNYSNKNAHSDCVTSVVFSPDSTKLLSRSKDGTLKLWNATKLTTPEIVVSDLPCDQSLMDCGFSPHGNYIYTICSESNKNEGGFIKIFDKSLKLICTKKLNKNPTRIDWHPKINQIIVGFTDGSLTVFYDLDNSIKGILDCVSRKGKKINKNAVVQSEIILAPLTLDYFQPRGEDDEEKDLTEWRIKKALKMGSNIKKPTFITAEYDPQSISNKTGGTLHSYLARNMGMDRNKMLRENDDIRGSILKHAEAAEKNPVFTGIAYGKTQPKTILARSHEDDDDDVIPTKVKKFGE</sequence>
<evidence type="ECO:0000256" key="2">
    <source>
        <dbReference type="ARBA" id="ARBA00022737"/>
    </source>
</evidence>
<keyword evidence="1 4" id="KW-0853">WD repeat</keyword>
<dbReference type="AlphaFoldDB" id="A0A0N4Z9D3"/>
<evidence type="ECO:0000256" key="1">
    <source>
        <dbReference type="ARBA" id="ARBA00022574"/>
    </source>
</evidence>
<dbReference type="GO" id="GO:0035861">
    <property type="term" value="C:site of double-strand break"/>
    <property type="evidence" value="ECO:0007669"/>
    <property type="project" value="TreeGrafter"/>
</dbReference>
<dbReference type="PANTHER" id="PTHR16017">
    <property type="entry name" value="GASTRULATION DEFECTIVE PROTEIN 1-RELATED"/>
    <property type="match status" value="1"/>
</dbReference>
<dbReference type="STRING" id="131310.A0A0N4Z9D3"/>
<organism evidence="6 7">
    <name type="scientific">Parastrongyloides trichosuri</name>
    <name type="common">Possum-specific nematode worm</name>
    <dbReference type="NCBI Taxonomy" id="131310"/>
    <lineage>
        <taxon>Eukaryota</taxon>
        <taxon>Metazoa</taxon>
        <taxon>Ecdysozoa</taxon>
        <taxon>Nematoda</taxon>
        <taxon>Chromadorea</taxon>
        <taxon>Rhabditida</taxon>
        <taxon>Tylenchina</taxon>
        <taxon>Panagrolaimomorpha</taxon>
        <taxon>Strongyloidoidea</taxon>
        <taxon>Strongyloididae</taxon>
        <taxon>Parastrongyloides</taxon>
    </lineage>
</organism>
<comment type="similarity">
    <text evidence="3">Belongs to the WD repeat GAD-1 family.</text>
</comment>
<evidence type="ECO:0000256" key="5">
    <source>
        <dbReference type="SAM" id="MobiDB-lite"/>
    </source>
</evidence>
<dbReference type="GO" id="GO:0005634">
    <property type="term" value="C:nucleus"/>
    <property type="evidence" value="ECO:0007669"/>
    <property type="project" value="TreeGrafter"/>
</dbReference>
<name>A0A0N4Z9D3_PARTI</name>
<dbReference type="SMART" id="SM00320">
    <property type="entry name" value="WD40"/>
    <property type="match status" value="6"/>
</dbReference>
<feature type="repeat" description="WD" evidence="4">
    <location>
        <begin position="154"/>
        <end position="196"/>
    </location>
</feature>
<dbReference type="PANTHER" id="PTHR16017:SF0">
    <property type="entry name" value="WD REPEAT-CONTAINING PROTEIN 70"/>
    <property type="match status" value="1"/>
</dbReference>
<dbReference type="Proteomes" id="UP000038045">
    <property type="component" value="Unplaced"/>
</dbReference>
<dbReference type="InterPro" id="IPR001680">
    <property type="entry name" value="WD40_rpt"/>
</dbReference>
<dbReference type="PROSITE" id="PS50294">
    <property type="entry name" value="WD_REPEATS_REGION"/>
    <property type="match status" value="2"/>
</dbReference>
<dbReference type="InterPro" id="IPR015943">
    <property type="entry name" value="WD40/YVTN_repeat-like_dom_sf"/>
</dbReference>
<keyword evidence="2" id="KW-0677">Repeat</keyword>
<feature type="repeat" description="WD" evidence="4">
    <location>
        <begin position="255"/>
        <end position="287"/>
    </location>
</feature>
<protein>
    <submittedName>
        <fullName evidence="7">WD_REPEATS_REGION domain-containing protein</fullName>
    </submittedName>
</protein>
<dbReference type="InterPro" id="IPR051858">
    <property type="entry name" value="WD_repeat_GAD-1"/>
</dbReference>
<keyword evidence="6" id="KW-1185">Reference proteome</keyword>
<proteinExistence type="inferred from homology"/>